<protein>
    <submittedName>
        <fullName evidence="2">Uncharacterized protein</fullName>
    </submittedName>
</protein>
<evidence type="ECO:0000313" key="2">
    <source>
        <dbReference type="EMBL" id="MFH5207869.1"/>
    </source>
</evidence>
<dbReference type="RefSeq" id="WP_395113307.1">
    <property type="nucleotide sequence ID" value="NZ_JBIMSO010000030.1"/>
</dbReference>
<organism evidence="2 3">
    <name type="scientific">Antrihabitans spumae</name>
    <dbReference type="NCBI Taxonomy" id="3373370"/>
    <lineage>
        <taxon>Bacteria</taxon>
        <taxon>Bacillati</taxon>
        <taxon>Actinomycetota</taxon>
        <taxon>Actinomycetes</taxon>
        <taxon>Mycobacteriales</taxon>
        <taxon>Nocardiaceae</taxon>
        <taxon>Antrihabitans</taxon>
    </lineage>
</organism>
<evidence type="ECO:0000256" key="1">
    <source>
        <dbReference type="PROSITE-ProRule" id="PRU00182"/>
    </source>
</evidence>
<keyword evidence="1" id="KW-0694">RNA-binding</keyword>
<dbReference type="PROSITE" id="PS50889">
    <property type="entry name" value="S4"/>
    <property type="match status" value="1"/>
</dbReference>
<proteinExistence type="predicted"/>
<comment type="caution">
    <text evidence="2">The sequence shown here is derived from an EMBL/GenBank/DDBJ whole genome shotgun (WGS) entry which is preliminary data.</text>
</comment>
<reference evidence="2 3" key="1">
    <citation type="submission" date="2024-10" db="EMBL/GenBank/DDBJ databases">
        <authorList>
            <person name="Riesco R."/>
        </authorList>
    </citation>
    <scope>NUCLEOTIDE SEQUENCE [LARGE SCALE GENOMIC DNA]</scope>
    <source>
        <strain evidence="2 3">NCIMB 15449</strain>
    </source>
</reference>
<dbReference type="EMBL" id="JBIMSO010000030">
    <property type="protein sequence ID" value="MFH5207869.1"/>
    <property type="molecule type" value="Genomic_DNA"/>
</dbReference>
<sequence length="266" mass="30520">MKDPTRDALLTELRVLRRQPGFPSIERLSGLSELIEALGMGDVHRAWERLERLQNGYGNDQETDIGAYFYLAGWGVGRESLNQRIEQYAKSFHCNERTVVRRADRGAVKLAVLIRDEAESSRPWGLLTLFQSGAKADVIVRLMLGFESWRPATVRVNGKDVSDPKFTIHRNEAVEGSFYHQIILQKVPLDLDALKHGTMASASVHWPMPVWPTWQTVAYVADPRIVTRTRTFRNRGVELKLEWTRETTSQESSPLMTNQRMWIDRS</sequence>
<evidence type="ECO:0000313" key="3">
    <source>
        <dbReference type="Proteomes" id="UP001609175"/>
    </source>
</evidence>
<accession>A0ABW7JMQ8</accession>
<gene>
    <name evidence="2" type="ORF">ACHIPZ_06525</name>
</gene>
<name>A0ABW7JMQ8_9NOCA</name>
<dbReference type="Proteomes" id="UP001609175">
    <property type="component" value="Unassembled WGS sequence"/>
</dbReference>